<dbReference type="Proteomes" id="UP001206128">
    <property type="component" value="Unassembled WGS sequence"/>
</dbReference>
<organism evidence="2 3">
    <name type="scientific">Goodfellowiella coeruleoviolacea</name>
    <dbReference type="NCBI Taxonomy" id="334858"/>
    <lineage>
        <taxon>Bacteria</taxon>
        <taxon>Bacillati</taxon>
        <taxon>Actinomycetota</taxon>
        <taxon>Actinomycetes</taxon>
        <taxon>Pseudonocardiales</taxon>
        <taxon>Pseudonocardiaceae</taxon>
        <taxon>Goodfellowiella</taxon>
    </lineage>
</organism>
<proteinExistence type="predicted"/>
<dbReference type="RefSeq" id="WP_253776819.1">
    <property type="nucleotide sequence ID" value="NZ_JAMTCK010000015.1"/>
</dbReference>
<dbReference type="PANTHER" id="PTHR36440">
    <property type="entry name" value="PUTATIVE (AFU_ORTHOLOGUE AFUA_8G07350)-RELATED"/>
    <property type="match status" value="1"/>
</dbReference>
<dbReference type="InterPro" id="IPR013096">
    <property type="entry name" value="Cupin_2"/>
</dbReference>
<gene>
    <name evidence="2" type="ORF">LX83_005602</name>
</gene>
<comment type="caution">
    <text evidence="2">The sequence shown here is derived from an EMBL/GenBank/DDBJ whole genome shotgun (WGS) entry which is preliminary data.</text>
</comment>
<dbReference type="GO" id="GO:0016853">
    <property type="term" value="F:isomerase activity"/>
    <property type="evidence" value="ECO:0007669"/>
    <property type="project" value="UniProtKB-KW"/>
</dbReference>
<dbReference type="Pfam" id="PF07883">
    <property type="entry name" value="Cupin_2"/>
    <property type="match status" value="1"/>
</dbReference>
<dbReference type="InterPro" id="IPR053146">
    <property type="entry name" value="QDO-like"/>
</dbReference>
<sequence length="162" mass="17694">MSTDRFLLLDATQTRPTRVPLPPGFGVKAGSADTEGRFSALVNQLDIATPMHVHEQADEWVYVLDGEMEIDFDGRTHRLTRGMSALLPRGVPHAMRNVSQPPVRAIQVSSPGGWECFMADVFAAGDAVRTADGRMDMAKVNEIGAAYGMRYTETTMGMPRPA</sequence>
<keyword evidence="2" id="KW-0413">Isomerase</keyword>
<dbReference type="SMART" id="SM00835">
    <property type="entry name" value="Cupin_1"/>
    <property type="match status" value="1"/>
</dbReference>
<feature type="domain" description="Cupin type-1" evidence="1">
    <location>
        <begin position="9"/>
        <end position="132"/>
    </location>
</feature>
<dbReference type="Gene3D" id="2.60.120.10">
    <property type="entry name" value="Jelly Rolls"/>
    <property type="match status" value="1"/>
</dbReference>
<dbReference type="AlphaFoldDB" id="A0AAE3KJV6"/>
<accession>A0AAE3KJV6</accession>
<evidence type="ECO:0000259" key="1">
    <source>
        <dbReference type="SMART" id="SM00835"/>
    </source>
</evidence>
<dbReference type="SUPFAM" id="SSF51182">
    <property type="entry name" value="RmlC-like cupins"/>
    <property type="match status" value="1"/>
</dbReference>
<evidence type="ECO:0000313" key="3">
    <source>
        <dbReference type="Proteomes" id="UP001206128"/>
    </source>
</evidence>
<name>A0AAE3KJV6_9PSEU</name>
<dbReference type="EMBL" id="JAMTCK010000015">
    <property type="protein sequence ID" value="MCP2168724.1"/>
    <property type="molecule type" value="Genomic_DNA"/>
</dbReference>
<dbReference type="InterPro" id="IPR014710">
    <property type="entry name" value="RmlC-like_jellyroll"/>
</dbReference>
<dbReference type="InterPro" id="IPR011051">
    <property type="entry name" value="RmlC_Cupin_sf"/>
</dbReference>
<dbReference type="PANTHER" id="PTHR36440:SF1">
    <property type="entry name" value="PUTATIVE (AFU_ORTHOLOGUE AFUA_8G07350)-RELATED"/>
    <property type="match status" value="1"/>
</dbReference>
<keyword evidence="3" id="KW-1185">Reference proteome</keyword>
<evidence type="ECO:0000313" key="2">
    <source>
        <dbReference type="EMBL" id="MCP2168724.1"/>
    </source>
</evidence>
<dbReference type="InterPro" id="IPR006045">
    <property type="entry name" value="Cupin_1"/>
</dbReference>
<reference evidence="2" key="1">
    <citation type="submission" date="2022-06" db="EMBL/GenBank/DDBJ databases">
        <title>Genomic Encyclopedia of Archaeal and Bacterial Type Strains, Phase II (KMG-II): from individual species to whole genera.</title>
        <authorList>
            <person name="Goeker M."/>
        </authorList>
    </citation>
    <scope>NUCLEOTIDE SEQUENCE</scope>
    <source>
        <strain evidence="2">DSM 43935</strain>
    </source>
</reference>
<protein>
    <submittedName>
        <fullName evidence="2">Mannose-6-phosphate isomerase, cupin superfamily</fullName>
    </submittedName>
</protein>